<dbReference type="InterPro" id="IPR036388">
    <property type="entry name" value="WH-like_DNA-bd_sf"/>
</dbReference>
<gene>
    <name evidence="6" type="ORF">O4213_27380</name>
</gene>
<dbReference type="SUPFAM" id="SSF46785">
    <property type="entry name" value="Winged helix' DNA-binding domain"/>
    <property type="match status" value="1"/>
</dbReference>
<keyword evidence="2" id="KW-0238">DNA-binding</keyword>
<dbReference type="InterPro" id="IPR036390">
    <property type="entry name" value="WH_DNA-bd_sf"/>
</dbReference>
<dbReference type="Pfam" id="PF01614">
    <property type="entry name" value="IclR_C"/>
    <property type="match status" value="1"/>
</dbReference>
<evidence type="ECO:0000256" key="3">
    <source>
        <dbReference type="ARBA" id="ARBA00023163"/>
    </source>
</evidence>
<dbReference type="InterPro" id="IPR050707">
    <property type="entry name" value="HTH_MetabolicPath_Reg"/>
</dbReference>
<dbReference type="InterPro" id="IPR014757">
    <property type="entry name" value="Tscrpt_reg_IclR_C"/>
</dbReference>
<dbReference type="PANTHER" id="PTHR30136:SF8">
    <property type="entry name" value="TRANSCRIPTIONAL REGULATORY PROTEIN"/>
    <property type="match status" value="1"/>
</dbReference>
<comment type="caution">
    <text evidence="6">The sequence shown here is derived from an EMBL/GenBank/DDBJ whole genome shotgun (WGS) entry which is preliminary data.</text>
</comment>
<dbReference type="Proteomes" id="UP001067235">
    <property type="component" value="Unassembled WGS sequence"/>
</dbReference>
<dbReference type="Pfam" id="PF09339">
    <property type="entry name" value="HTH_IclR"/>
    <property type="match status" value="1"/>
</dbReference>
<dbReference type="PANTHER" id="PTHR30136">
    <property type="entry name" value="HELIX-TURN-HELIX TRANSCRIPTIONAL REGULATOR, ICLR FAMILY"/>
    <property type="match status" value="1"/>
</dbReference>
<evidence type="ECO:0000313" key="6">
    <source>
        <dbReference type="EMBL" id="MCZ4553740.1"/>
    </source>
</evidence>
<organism evidence="6 7">
    <name type="scientific">Gordonia rubripertincta</name>
    <name type="common">Rhodococcus corallinus</name>
    <dbReference type="NCBI Taxonomy" id="36822"/>
    <lineage>
        <taxon>Bacteria</taxon>
        <taxon>Bacillati</taxon>
        <taxon>Actinomycetota</taxon>
        <taxon>Actinomycetes</taxon>
        <taxon>Mycobacteriales</taxon>
        <taxon>Gordoniaceae</taxon>
        <taxon>Gordonia</taxon>
    </lineage>
</organism>
<evidence type="ECO:0000259" key="5">
    <source>
        <dbReference type="PROSITE" id="PS51078"/>
    </source>
</evidence>
<accession>A0ABT4N380</accession>
<proteinExistence type="predicted"/>
<evidence type="ECO:0000313" key="7">
    <source>
        <dbReference type="Proteomes" id="UP001067235"/>
    </source>
</evidence>
<dbReference type="SUPFAM" id="SSF55781">
    <property type="entry name" value="GAF domain-like"/>
    <property type="match status" value="1"/>
</dbReference>
<reference evidence="6" key="1">
    <citation type="submission" date="2022-12" db="EMBL/GenBank/DDBJ databases">
        <authorList>
            <person name="Krivoruchko A.V."/>
            <person name="Elkin A."/>
        </authorList>
    </citation>
    <scope>NUCLEOTIDE SEQUENCE</scope>
    <source>
        <strain evidence="6">IEGM 1388</strain>
    </source>
</reference>
<dbReference type="EMBL" id="JAPWIE010000012">
    <property type="protein sequence ID" value="MCZ4553740.1"/>
    <property type="molecule type" value="Genomic_DNA"/>
</dbReference>
<dbReference type="RefSeq" id="WP_301574442.1">
    <property type="nucleotide sequence ID" value="NZ_JAPWIE010000012.1"/>
</dbReference>
<name>A0ABT4N380_GORRU</name>
<dbReference type="PROSITE" id="PS51078">
    <property type="entry name" value="ICLR_ED"/>
    <property type="match status" value="1"/>
</dbReference>
<evidence type="ECO:0000256" key="1">
    <source>
        <dbReference type="ARBA" id="ARBA00023015"/>
    </source>
</evidence>
<evidence type="ECO:0000256" key="2">
    <source>
        <dbReference type="ARBA" id="ARBA00023125"/>
    </source>
</evidence>
<keyword evidence="7" id="KW-1185">Reference proteome</keyword>
<keyword evidence="3" id="KW-0804">Transcription</keyword>
<keyword evidence="1" id="KW-0805">Transcription regulation</keyword>
<dbReference type="Gene3D" id="3.30.450.40">
    <property type="match status" value="1"/>
</dbReference>
<sequence length="248" mass="26691">MVEPSGDQGAPAIQAVQRAAIIMSAFTPARPRLSLNEITVALGTSKATAHRYTKALRAANLLRYDPSETVYSLGPQVLTLAAAARAGLPVIKLAEPFMEQLLREVQETVVLSVWDGESPIVVASNDNTNHVARVAVRIGARLSPTASAQGRVFCTYLPEDEVPMLRREIQSDPEFAEELDRIRECGVSLKSPVVNGLRTLAAPVFQADRVVAALAIVATSNATEEQVEVHIDALRRFAERLSATLGNG</sequence>
<feature type="domain" description="HTH iclR-type" evidence="4">
    <location>
        <begin position="13"/>
        <end position="75"/>
    </location>
</feature>
<protein>
    <submittedName>
        <fullName evidence="6">IclR family transcriptional regulator</fullName>
    </submittedName>
</protein>
<dbReference type="PROSITE" id="PS51077">
    <property type="entry name" value="HTH_ICLR"/>
    <property type="match status" value="1"/>
</dbReference>
<dbReference type="InterPro" id="IPR005471">
    <property type="entry name" value="Tscrpt_reg_IclR_N"/>
</dbReference>
<dbReference type="Gene3D" id="1.10.10.10">
    <property type="entry name" value="Winged helix-like DNA-binding domain superfamily/Winged helix DNA-binding domain"/>
    <property type="match status" value="1"/>
</dbReference>
<dbReference type="SMART" id="SM00346">
    <property type="entry name" value="HTH_ICLR"/>
    <property type="match status" value="1"/>
</dbReference>
<dbReference type="InterPro" id="IPR029016">
    <property type="entry name" value="GAF-like_dom_sf"/>
</dbReference>
<feature type="domain" description="IclR-ED" evidence="5">
    <location>
        <begin position="76"/>
        <end position="247"/>
    </location>
</feature>
<evidence type="ECO:0000259" key="4">
    <source>
        <dbReference type="PROSITE" id="PS51077"/>
    </source>
</evidence>